<keyword evidence="1" id="KW-0479">Metal-binding</keyword>
<dbReference type="PATRIC" id="fig|153151.4.peg.679"/>
<gene>
    <name evidence="4" type="ORF">B4110_3554</name>
</gene>
<dbReference type="Proteomes" id="UP000075324">
    <property type="component" value="Unassembled WGS sequence"/>
</dbReference>
<name>A0A150N8N9_9BACL</name>
<evidence type="ECO:0000259" key="3">
    <source>
        <dbReference type="SMART" id="SM00910"/>
    </source>
</evidence>
<dbReference type="GO" id="GO:0008270">
    <property type="term" value="F:zinc ion binding"/>
    <property type="evidence" value="ECO:0007669"/>
    <property type="project" value="InterPro"/>
</dbReference>
<dbReference type="AlphaFoldDB" id="A0A150N8N9"/>
<keyword evidence="2" id="KW-0378">Hydrolase</keyword>
<evidence type="ECO:0000313" key="4">
    <source>
        <dbReference type="EMBL" id="KYD33081.1"/>
    </source>
</evidence>
<dbReference type="EMBL" id="LQYW01000002">
    <property type="protein sequence ID" value="KYD33081.1"/>
    <property type="molecule type" value="Genomic_DNA"/>
</dbReference>
<dbReference type="GO" id="GO:0016818">
    <property type="term" value="F:hydrolase activity, acting on acid anhydrides, in phosphorus-containing anhydrides"/>
    <property type="evidence" value="ECO:0007669"/>
    <property type="project" value="InterPro"/>
</dbReference>
<organism evidence="4 5">
    <name type="scientific">Parageobacillus toebii</name>
    <dbReference type="NCBI Taxonomy" id="153151"/>
    <lineage>
        <taxon>Bacteria</taxon>
        <taxon>Bacillati</taxon>
        <taxon>Bacillota</taxon>
        <taxon>Bacilli</taxon>
        <taxon>Bacillales</taxon>
        <taxon>Anoxybacillaceae</taxon>
        <taxon>Parageobacillus</taxon>
    </lineage>
</organism>
<feature type="domain" description="HIRAN" evidence="3">
    <location>
        <begin position="2"/>
        <end position="99"/>
    </location>
</feature>
<evidence type="ECO:0000313" key="5">
    <source>
        <dbReference type="Proteomes" id="UP000075324"/>
    </source>
</evidence>
<evidence type="ECO:0000256" key="2">
    <source>
        <dbReference type="ARBA" id="ARBA00022801"/>
    </source>
</evidence>
<reference evidence="4 5" key="1">
    <citation type="submission" date="2016-01" db="EMBL/GenBank/DDBJ databases">
        <title>Draft Genome Sequences of Seven Thermophilic Sporeformers Isolated from Foods.</title>
        <authorList>
            <person name="Berendsen E.M."/>
            <person name="Wells-Bennik M.H."/>
            <person name="Krawcyk A.O."/>
            <person name="De Jong A."/>
            <person name="Holsappel S."/>
            <person name="Eijlander R.T."/>
            <person name="Kuipers O.P."/>
        </authorList>
    </citation>
    <scope>NUCLEOTIDE SEQUENCE [LARGE SCALE GENOMIC DNA]</scope>
    <source>
        <strain evidence="4 5">B4110</strain>
    </source>
</reference>
<dbReference type="Gene3D" id="3.30.70.2330">
    <property type="match status" value="1"/>
</dbReference>
<dbReference type="Pfam" id="PF08797">
    <property type="entry name" value="HIRAN"/>
    <property type="match status" value="1"/>
</dbReference>
<sequence length="283" mass="32877">MRFYARLKVAGVTFENRQGIIKNMDILDPIFLKRERSNPHDSNAIAVYHVNGQKIGYIPRENAKELAIIMDKGQEVRASISKLAGGNGYKYGVEIDVYIEQPPPPIVITSENDNDNSRFIELILINSQKGFFNISETLIIIDATQRFPKKVQCFDFISLYIMNKYKASYDLDIYQLLQKAELIWYGNLIAIAGFPYQKLTPYHFLKLLLSDLFLYYGAMDAYYYLKRIDKGETPNPEDVAYMLLHSDNEVAQLFGERFEHLWIGWEKLTVSMKKGDHLSFYYD</sequence>
<dbReference type="RefSeq" id="WP_062677063.1">
    <property type="nucleotide sequence ID" value="NZ_LQYW01000002.1"/>
</dbReference>
<protein>
    <recommendedName>
        <fullName evidence="3">HIRAN domain-containing protein</fullName>
    </recommendedName>
</protein>
<dbReference type="InterPro" id="IPR014905">
    <property type="entry name" value="HIRAN"/>
</dbReference>
<dbReference type="GO" id="GO:0003676">
    <property type="term" value="F:nucleic acid binding"/>
    <property type="evidence" value="ECO:0007669"/>
    <property type="project" value="InterPro"/>
</dbReference>
<dbReference type="SMART" id="SM00910">
    <property type="entry name" value="HIRAN"/>
    <property type="match status" value="1"/>
</dbReference>
<evidence type="ECO:0000256" key="1">
    <source>
        <dbReference type="ARBA" id="ARBA00022723"/>
    </source>
</evidence>
<comment type="caution">
    <text evidence="4">The sequence shown here is derived from an EMBL/GenBank/DDBJ whole genome shotgun (WGS) entry which is preliminary data.</text>
</comment>
<accession>A0A150N8N9</accession>
<proteinExistence type="predicted"/>